<proteinExistence type="predicted"/>
<dbReference type="EMBL" id="LBZL01000003">
    <property type="protein sequence ID" value="KKR70568.1"/>
    <property type="molecule type" value="Genomic_DNA"/>
</dbReference>
<keyword evidence="1" id="KW-0812">Transmembrane</keyword>
<accession>A0A0G0T0G6</accession>
<evidence type="ECO:0000256" key="1">
    <source>
        <dbReference type="SAM" id="Phobius"/>
    </source>
</evidence>
<keyword evidence="1" id="KW-0472">Membrane</keyword>
<dbReference type="AlphaFoldDB" id="A0A0G0T0G6"/>
<keyword evidence="1" id="KW-1133">Transmembrane helix</keyword>
<organism evidence="2 3">
    <name type="scientific">Candidatus Nomurabacteria bacterium GW2011_GWB1_40_7</name>
    <dbReference type="NCBI Taxonomy" id="1618744"/>
    <lineage>
        <taxon>Bacteria</taxon>
        <taxon>Candidatus Nomuraibacteriota</taxon>
    </lineage>
</organism>
<dbReference type="Proteomes" id="UP000034452">
    <property type="component" value="Unassembled WGS sequence"/>
</dbReference>
<name>A0A0G0T0G6_9BACT</name>
<evidence type="ECO:0000313" key="3">
    <source>
        <dbReference type="Proteomes" id="UP000034452"/>
    </source>
</evidence>
<evidence type="ECO:0000313" key="2">
    <source>
        <dbReference type="EMBL" id="KKR70568.1"/>
    </source>
</evidence>
<reference evidence="2 3" key="1">
    <citation type="journal article" date="2015" name="Nature">
        <title>rRNA introns, odd ribosomes, and small enigmatic genomes across a large radiation of phyla.</title>
        <authorList>
            <person name="Brown C.T."/>
            <person name="Hug L.A."/>
            <person name="Thomas B.C."/>
            <person name="Sharon I."/>
            <person name="Castelle C.J."/>
            <person name="Singh A."/>
            <person name="Wilkins M.J."/>
            <person name="Williams K.H."/>
            <person name="Banfield J.F."/>
        </authorList>
    </citation>
    <scope>NUCLEOTIDE SEQUENCE [LARGE SCALE GENOMIC DNA]</scope>
</reference>
<comment type="caution">
    <text evidence="2">The sequence shown here is derived from an EMBL/GenBank/DDBJ whole genome shotgun (WGS) entry which is preliminary data.</text>
</comment>
<feature type="transmembrane region" description="Helical" evidence="1">
    <location>
        <begin position="56"/>
        <end position="73"/>
    </location>
</feature>
<sequence>MFLKVSIVLTLLALISNGMDPESKKLLEETYSLAEENNKMLRAIRRSMLWSRITSTLYWVLIIGISVGAFYFIQPYLEQLMGAYSDAKSNLDNIGSLLRKFQN</sequence>
<protein>
    <submittedName>
        <fullName evidence="2">Uncharacterized protein</fullName>
    </submittedName>
</protein>
<gene>
    <name evidence="2" type="ORF">UU13_C0003G0012</name>
</gene>